<dbReference type="AlphaFoldDB" id="C0D587"/>
<evidence type="ECO:0000313" key="2">
    <source>
        <dbReference type="Proteomes" id="UP000004756"/>
    </source>
</evidence>
<gene>
    <name evidence="1" type="ORF">CLOSTASPAR_04433</name>
</gene>
<evidence type="ECO:0000313" key="1">
    <source>
        <dbReference type="EMBL" id="EEG53542.1"/>
    </source>
</evidence>
<keyword evidence="2" id="KW-1185">Reference proteome</keyword>
<name>C0D587_9FIRM</name>
<comment type="caution">
    <text evidence="1">The sequence shown here is derived from an EMBL/GenBank/DDBJ whole genome shotgun (WGS) entry which is preliminary data.</text>
</comment>
<proteinExistence type="predicted"/>
<dbReference type="HOGENOM" id="CLU_3097179_0_0_9"/>
<sequence length="51" mass="5723">MISFRMLRRPAVYTLPGGAVCIGCNRFNIGFGRKRKVTAAAVTFWEICVML</sequence>
<accession>C0D587</accession>
<protein>
    <submittedName>
        <fullName evidence="1">Uncharacterized protein</fullName>
    </submittedName>
</protein>
<dbReference type="Proteomes" id="UP000004756">
    <property type="component" value="Unassembled WGS sequence"/>
</dbReference>
<dbReference type="EMBL" id="ACCJ01000360">
    <property type="protein sequence ID" value="EEG53542.1"/>
    <property type="molecule type" value="Genomic_DNA"/>
</dbReference>
<reference evidence="1 2" key="1">
    <citation type="submission" date="2009-02" db="EMBL/GenBank/DDBJ databases">
        <title>Draft genome sequence of Clostridium asparagiforme (DSM 15981).</title>
        <authorList>
            <person name="Sudarsanam P."/>
            <person name="Ley R."/>
            <person name="Guruge J."/>
            <person name="Turnbaugh P.J."/>
            <person name="Mahowald M."/>
            <person name="Liep D."/>
            <person name="Gordon J."/>
        </authorList>
    </citation>
    <scope>NUCLEOTIDE SEQUENCE [LARGE SCALE GENOMIC DNA]</scope>
    <source>
        <strain evidence="1 2">DSM 15981</strain>
    </source>
</reference>
<organism evidence="1 2">
    <name type="scientific">[Clostridium] asparagiforme DSM 15981</name>
    <dbReference type="NCBI Taxonomy" id="518636"/>
    <lineage>
        <taxon>Bacteria</taxon>
        <taxon>Bacillati</taxon>
        <taxon>Bacillota</taxon>
        <taxon>Clostridia</taxon>
        <taxon>Lachnospirales</taxon>
        <taxon>Lachnospiraceae</taxon>
        <taxon>Enterocloster</taxon>
    </lineage>
</organism>